<keyword evidence="2" id="KW-1185">Reference proteome</keyword>
<evidence type="ECO:0000313" key="1">
    <source>
        <dbReference type="EMBL" id="AJD91444.1"/>
    </source>
</evidence>
<protein>
    <recommendedName>
        <fullName evidence="3">Competence protein ComGD</fullName>
    </recommendedName>
</protein>
<dbReference type="PIRSF" id="PIRSF021292">
    <property type="entry name" value="Competence_ComGD"/>
    <property type="match status" value="1"/>
</dbReference>
<dbReference type="AlphaFoldDB" id="A0A0B5ATV8"/>
<dbReference type="GO" id="GO:0030420">
    <property type="term" value="P:establishment of competence for transformation"/>
    <property type="evidence" value="ECO:0007669"/>
    <property type="project" value="InterPro"/>
</dbReference>
<dbReference type="EMBL" id="CP009416">
    <property type="protein sequence ID" value="AJD91444.1"/>
    <property type="molecule type" value="Genomic_DNA"/>
</dbReference>
<accession>A0A0B5ATV8</accession>
<dbReference type="KEGG" id="jeo:JMA_21270"/>
<name>A0A0B5ATV8_9BACL</name>
<evidence type="ECO:0008006" key="3">
    <source>
        <dbReference type="Google" id="ProtNLM"/>
    </source>
</evidence>
<evidence type="ECO:0000313" key="2">
    <source>
        <dbReference type="Proteomes" id="UP000031449"/>
    </source>
</evidence>
<proteinExistence type="predicted"/>
<gene>
    <name evidence="1" type="ORF">JMA_21270</name>
</gene>
<dbReference type="HOGENOM" id="CLU_1862492_0_0_9"/>
<dbReference type="Proteomes" id="UP000031449">
    <property type="component" value="Chromosome"/>
</dbReference>
<dbReference type="STRING" id="1508404.JMA_21270"/>
<organism evidence="1 2">
    <name type="scientific">Jeotgalibacillus malaysiensis</name>
    <dbReference type="NCBI Taxonomy" id="1508404"/>
    <lineage>
        <taxon>Bacteria</taxon>
        <taxon>Bacillati</taxon>
        <taxon>Bacillota</taxon>
        <taxon>Bacilli</taxon>
        <taxon>Bacillales</taxon>
        <taxon>Caryophanaceae</taxon>
        <taxon>Jeotgalibacillus</taxon>
    </lineage>
</organism>
<sequence>MIEIMIVLLLLTTLLIISASLYTSPKTISTSFETQLTNDLHYAQLYAIKEQQYLNVRFDVSLQIYKVIVGYPPNERVLIEVKLPDNVELLETSTLKQFRYNPTGNTTTFGVVRFKVDDSPVNIHFHLAKGRFYVEKP</sequence>
<dbReference type="InterPro" id="IPR016785">
    <property type="entry name" value="ComGD"/>
</dbReference>
<dbReference type="BioCyc" id="JESP1508404:G14D9-11382-MONOMER"/>
<reference evidence="1 2" key="1">
    <citation type="submission" date="2014-08" db="EMBL/GenBank/DDBJ databases">
        <title>Complete genome of a marine bacteria Jeotgalibacillus malaysiensis.</title>
        <authorList>
            <person name="Yaakop A.S."/>
            <person name="Chan K.-G."/>
            <person name="Goh K.M."/>
        </authorList>
    </citation>
    <scope>NUCLEOTIDE SEQUENCE [LARGE SCALE GENOMIC DNA]</scope>
    <source>
        <strain evidence="1 2">D5</strain>
    </source>
</reference>